<accession>A0A9N8H645</accession>
<keyword evidence="2" id="KW-0472">Membrane</keyword>
<dbReference type="EMBL" id="CAICTM010000133">
    <property type="protein sequence ID" value="CAB9502361.1"/>
    <property type="molecule type" value="Genomic_DNA"/>
</dbReference>
<dbReference type="Proteomes" id="UP001153069">
    <property type="component" value="Unassembled WGS sequence"/>
</dbReference>
<comment type="caution">
    <text evidence="3">The sequence shown here is derived from an EMBL/GenBank/DDBJ whole genome shotgun (WGS) entry which is preliminary data.</text>
</comment>
<feature type="region of interest" description="Disordered" evidence="1">
    <location>
        <begin position="1"/>
        <end position="20"/>
    </location>
</feature>
<keyword evidence="2" id="KW-0812">Transmembrane</keyword>
<evidence type="ECO:0000256" key="1">
    <source>
        <dbReference type="SAM" id="MobiDB-lite"/>
    </source>
</evidence>
<name>A0A9N8H645_9STRA</name>
<reference evidence="3" key="1">
    <citation type="submission" date="2020-06" db="EMBL/GenBank/DDBJ databases">
        <authorList>
            <consortium name="Plant Systems Biology data submission"/>
        </authorList>
    </citation>
    <scope>NUCLEOTIDE SEQUENCE</scope>
    <source>
        <strain evidence="3">D6</strain>
    </source>
</reference>
<proteinExistence type="predicted"/>
<evidence type="ECO:0000256" key="2">
    <source>
        <dbReference type="SAM" id="Phobius"/>
    </source>
</evidence>
<organism evidence="3 4">
    <name type="scientific">Seminavis robusta</name>
    <dbReference type="NCBI Taxonomy" id="568900"/>
    <lineage>
        <taxon>Eukaryota</taxon>
        <taxon>Sar</taxon>
        <taxon>Stramenopiles</taxon>
        <taxon>Ochrophyta</taxon>
        <taxon>Bacillariophyta</taxon>
        <taxon>Bacillariophyceae</taxon>
        <taxon>Bacillariophycidae</taxon>
        <taxon>Naviculales</taxon>
        <taxon>Naviculaceae</taxon>
        <taxon>Seminavis</taxon>
    </lineage>
</organism>
<keyword evidence="2" id="KW-1133">Transmembrane helix</keyword>
<keyword evidence="4" id="KW-1185">Reference proteome</keyword>
<sequence>MMRSRLIATPRISPLPTSHKTEPQLLQQINGLLNMTTKDADNSVEDALLDAKKMDGPTMKWAPNDVFRGKPRAFLTYHVMNHGYAYLTPLGVTLGGVTAMIPPLKKRIFPRLTPLQAAGTVGMGAGVCGMALGLGLMYSVSVAKDPKIPFTDDGIQMRVDGLSHNFGVRVMDAGVVGGFTSAGGLMILLGGPTSLGLSAGGMGVLQGLSLGSAVGSIASIGCISANKDNLPKSSTAME</sequence>
<evidence type="ECO:0000313" key="4">
    <source>
        <dbReference type="Proteomes" id="UP001153069"/>
    </source>
</evidence>
<feature type="transmembrane region" description="Helical" evidence="2">
    <location>
        <begin position="84"/>
        <end position="101"/>
    </location>
</feature>
<dbReference type="OrthoDB" id="52497at2759"/>
<gene>
    <name evidence="3" type="ORF">SEMRO_134_G063460.1</name>
</gene>
<protein>
    <submittedName>
        <fullName evidence="3">Uncharacterized protein</fullName>
    </submittedName>
</protein>
<evidence type="ECO:0000313" key="3">
    <source>
        <dbReference type="EMBL" id="CAB9502361.1"/>
    </source>
</evidence>
<dbReference type="AlphaFoldDB" id="A0A9N8H645"/>
<feature type="transmembrane region" description="Helical" evidence="2">
    <location>
        <begin position="121"/>
        <end position="140"/>
    </location>
</feature>